<dbReference type="RefSeq" id="WP_188900403.1">
    <property type="nucleotide sequence ID" value="NZ_BMKS01000006.1"/>
</dbReference>
<dbReference type="PROSITE" id="PS51257">
    <property type="entry name" value="PROKAR_LIPOPROTEIN"/>
    <property type="match status" value="1"/>
</dbReference>
<protein>
    <recommendedName>
        <fullName evidence="5">DUF3035 domain-containing protein</fullName>
    </recommendedName>
</protein>
<keyword evidence="4" id="KW-1185">Reference proteome</keyword>
<dbReference type="AlphaFoldDB" id="A0A8J2ZBX2"/>
<evidence type="ECO:0000313" key="3">
    <source>
        <dbReference type="EMBL" id="GGG34984.1"/>
    </source>
</evidence>
<dbReference type="Proteomes" id="UP000597507">
    <property type="component" value="Unassembled WGS sequence"/>
</dbReference>
<reference evidence="3 4" key="1">
    <citation type="journal article" date="2014" name="Int. J. Syst. Evol. Microbiol.">
        <title>Complete genome sequence of Corynebacterium casei LMG S-19264T (=DSM 44701T), isolated from a smear-ripened cheese.</title>
        <authorList>
            <consortium name="US DOE Joint Genome Institute (JGI-PGF)"/>
            <person name="Walter F."/>
            <person name="Albersmeier A."/>
            <person name="Kalinowski J."/>
            <person name="Ruckert C."/>
        </authorList>
    </citation>
    <scope>NUCLEOTIDE SEQUENCE [LARGE SCALE GENOMIC DNA]</scope>
    <source>
        <strain evidence="3 4">CGMCC 1.16330</strain>
    </source>
</reference>
<gene>
    <name evidence="3" type="ORF">GCM10010964_23590</name>
</gene>
<evidence type="ECO:0000256" key="2">
    <source>
        <dbReference type="SAM" id="SignalP"/>
    </source>
</evidence>
<accession>A0A8J2ZBX2</accession>
<name>A0A8J2ZBX2_9PROT</name>
<keyword evidence="2" id="KW-0732">Signal</keyword>
<dbReference type="EMBL" id="BMKS01000006">
    <property type="protein sequence ID" value="GGG34984.1"/>
    <property type="molecule type" value="Genomic_DNA"/>
</dbReference>
<comment type="caution">
    <text evidence="3">The sequence shown here is derived from an EMBL/GenBank/DDBJ whole genome shotgun (WGS) entry which is preliminary data.</text>
</comment>
<dbReference type="InterPro" id="IPR021395">
    <property type="entry name" value="DUF3035"/>
</dbReference>
<evidence type="ECO:0000256" key="1">
    <source>
        <dbReference type="SAM" id="MobiDB-lite"/>
    </source>
</evidence>
<evidence type="ECO:0008006" key="5">
    <source>
        <dbReference type="Google" id="ProtNLM"/>
    </source>
</evidence>
<evidence type="ECO:0000313" key="4">
    <source>
        <dbReference type="Proteomes" id="UP000597507"/>
    </source>
</evidence>
<organism evidence="3 4">
    <name type="scientific">Caldovatus sediminis</name>
    <dbReference type="NCBI Taxonomy" id="2041189"/>
    <lineage>
        <taxon>Bacteria</taxon>
        <taxon>Pseudomonadati</taxon>
        <taxon>Pseudomonadota</taxon>
        <taxon>Alphaproteobacteria</taxon>
        <taxon>Acetobacterales</taxon>
        <taxon>Roseomonadaceae</taxon>
        <taxon>Caldovatus</taxon>
    </lineage>
</organism>
<dbReference type="Pfam" id="PF11233">
    <property type="entry name" value="DUF3035"/>
    <property type="match status" value="1"/>
</dbReference>
<feature type="signal peptide" evidence="2">
    <location>
        <begin position="1"/>
        <end position="33"/>
    </location>
</feature>
<feature type="chain" id="PRO_5035234597" description="DUF3035 domain-containing protein" evidence="2">
    <location>
        <begin position="34"/>
        <end position="199"/>
    </location>
</feature>
<proteinExistence type="predicted"/>
<feature type="region of interest" description="Disordered" evidence="1">
    <location>
        <begin position="59"/>
        <end position="81"/>
    </location>
</feature>
<sequence>MRQRSLFRAAGGARPAAAALVLAAGLASGLAGCGPDTARTLGFTRDAPDEFAVTTRAPLSMPPDMTVLPPPRPGAGRPQEASVREQAEAALLGGAALGGPAAPARPTTGELALVSQAGPGAPPDIRRRVDEESLRLEQPERSFVDRLMFWRAPPAPGTPVDPQREAQRLRENAALGRAPTEGETPIIQPRRRGLLEGLF</sequence>